<dbReference type="EMBL" id="JBHFFA010000001">
    <property type="protein sequence ID" value="KAL2651902.1"/>
    <property type="molecule type" value="Genomic_DNA"/>
</dbReference>
<gene>
    <name evidence="1" type="ORF">R1flu_020030</name>
</gene>
<dbReference type="Gene3D" id="3.80.10.10">
    <property type="entry name" value="Ribonuclease Inhibitor"/>
    <property type="match status" value="1"/>
</dbReference>
<comment type="caution">
    <text evidence="1">The sequence shown here is derived from an EMBL/GenBank/DDBJ whole genome shotgun (WGS) entry which is preliminary data.</text>
</comment>
<accession>A0ABD1ZKB8</accession>
<dbReference type="Proteomes" id="UP001605036">
    <property type="component" value="Unassembled WGS sequence"/>
</dbReference>
<dbReference type="InterPro" id="IPR032675">
    <property type="entry name" value="LRR_dom_sf"/>
</dbReference>
<protein>
    <submittedName>
        <fullName evidence="1">Uncharacterized protein</fullName>
    </submittedName>
</protein>
<dbReference type="SUPFAM" id="SSF52047">
    <property type="entry name" value="RNI-like"/>
    <property type="match status" value="1"/>
</dbReference>
<dbReference type="InterPro" id="IPR044809">
    <property type="entry name" value="AUF1-like"/>
</dbReference>
<dbReference type="AlphaFoldDB" id="A0ABD1ZKB8"/>
<sequence>MVFFSLHSEGFLGEGVSNSELMVKSLHHQRDLEEEKEEKKESQISQFDDMNSPYLLKNWCLAPFHPVSSSTSSSNGHFIRRQARDGFAGGYYENPSSTKFSDLPYEIIGEFLTFLGDAQDQARAELASPSFRMSSRFVRNTRFICRLKNVQRACPGANAKHVIPFKDIVMGKIKSFKCLEKLRLEIEEGMQASRFKDEVIVKNSLWLSEEKFVLEWLPPVSKTLQSLTVIDYGQQAIFNQTPLLHHLSNYCKQLKVLELRNMYLNCTPKQECGTAADQGKGTRLPGVTTLTLRCVKLTENGLKDLNEFMPNLRTLTLVTVVGLKDARFKSDTLEVLCLGLATKVKSVKLVVNSLIKLQLKMACPDDLSVEACNLQCLAVCMDKRCDTSVKFKGVNKLRELLMGASEFSTLHILCSSNPELEKVFLDVPCMAFEENGGWKGMLSHVPLTLPNMKYIRGKCQKLHTLSVGPGLWYSLEHDMKNNPDVFAPTWPVLRTLILHLIVQEIAVSMKLLRALVESIPTLVTLEVYVHRDSKAELEEFGQLRESFPTVELKLDYWKKGLKFECFSF</sequence>
<evidence type="ECO:0000313" key="1">
    <source>
        <dbReference type="EMBL" id="KAL2651902.1"/>
    </source>
</evidence>
<evidence type="ECO:0000313" key="2">
    <source>
        <dbReference type="Proteomes" id="UP001605036"/>
    </source>
</evidence>
<keyword evidence="2" id="KW-1185">Reference proteome</keyword>
<dbReference type="PANTHER" id="PTHR31215">
    <property type="entry name" value="OS05G0510400 PROTEIN-RELATED"/>
    <property type="match status" value="1"/>
</dbReference>
<organism evidence="1 2">
    <name type="scientific">Riccia fluitans</name>
    <dbReference type="NCBI Taxonomy" id="41844"/>
    <lineage>
        <taxon>Eukaryota</taxon>
        <taxon>Viridiplantae</taxon>
        <taxon>Streptophyta</taxon>
        <taxon>Embryophyta</taxon>
        <taxon>Marchantiophyta</taxon>
        <taxon>Marchantiopsida</taxon>
        <taxon>Marchantiidae</taxon>
        <taxon>Marchantiales</taxon>
        <taxon>Ricciaceae</taxon>
        <taxon>Riccia</taxon>
    </lineage>
</organism>
<proteinExistence type="predicted"/>
<name>A0ABD1ZKB8_9MARC</name>
<reference evidence="1 2" key="1">
    <citation type="submission" date="2024-09" db="EMBL/GenBank/DDBJ databases">
        <title>Chromosome-scale assembly of Riccia fluitans.</title>
        <authorList>
            <person name="Paukszto L."/>
            <person name="Sawicki J."/>
            <person name="Karawczyk K."/>
            <person name="Piernik-Szablinska J."/>
            <person name="Szczecinska M."/>
            <person name="Mazdziarz M."/>
        </authorList>
    </citation>
    <scope>NUCLEOTIDE SEQUENCE [LARGE SCALE GENOMIC DNA]</scope>
    <source>
        <strain evidence="1">Rf_01</strain>
        <tissue evidence="1">Aerial parts of the thallus</tissue>
    </source>
</reference>